<protein>
    <submittedName>
        <fullName evidence="2">Uncharacterized protein</fullName>
    </submittedName>
</protein>
<dbReference type="Proteomes" id="UP001168990">
    <property type="component" value="Unassembled WGS sequence"/>
</dbReference>
<feature type="compositionally biased region" description="Polar residues" evidence="1">
    <location>
        <begin position="54"/>
        <end position="79"/>
    </location>
</feature>
<dbReference type="AlphaFoldDB" id="A0AA39C3K1"/>
<sequence>MHVARPWIIVCRLRSSRSWALAHGIVADFINYLTLVANILCSPDSPGSSYLKEQLQQSGRRGSANSRDPQSQQCRNPTQDLLRGRNIHSDSLYGRADIFLNLFNSFWQQKRYNRLRYGTRVSH</sequence>
<reference evidence="2" key="1">
    <citation type="journal article" date="2023" name="bioRxiv">
        <title>Scaffold-level genome assemblies of two parasitoid biocontrol wasps reveal the parthenogenesis mechanism and an associated novel virus.</title>
        <authorList>
            <person name="Inwood S."/>
            <person name="Skelly J."/>
            <person name="Guhlin J."/>
            <person name="Harrop T."/>
            <person name="Goldson S."/>
            <person name="Dearden P."/>
        </authorList>
    </citation>
    <scope>NUCLEOTIDE SEQUENCE</scope>
    <source>
        <strain evidence="2">Irish</strain>
        <tissue evidence="2">Whole body</tissue>
    </source>
</reference>
<reference evidence="2" key="2">
    <citation type="submission" date="2023-03" db="EMBL/GenBank/DDBJ databases">
        <authorList>
            <person name="Inwood S.N."/>
            <person name="Skelly J.G."/>
            <person name="Guhlin J."/>
            <person name="Harrop T.W.R."/>
            <person name="Goldson S.G."/>
            <person name="Dearden P.K."/>
        </authorList>
    </citation>
    <scope>NUCLEOTIDE SEQUENCE</scope>
    <source>
        <strain evidence="2">Irish</strain>
        <tissue evidence="2">Whole body</tissue>
    </source>
</reference>
<evidence type="ECO:0000313" key="3">
    <source>
        <dbReference type="Proteomes" id="UP001168990"/>
    </source>
</evidence>
<gene>
    <name evidence="2" type="ORF">PV328_011699</name>
</gene>
<keyword evidence="3" id="KW-1185">Reference proteome</keyword>
<comment type="caution">
    <text evidence="2">The sequence shown here is derived from an EMBL/GenBank/DDBJ whole genome shotgun (WGS) entry which is preliminary data.</text>
</comment>
<evidence type="ECO:0000256" key="1">
    <source>
        <dbReference type="SAM" id="MobiDB-lite"/>
    </source>
</evidence>
<accession>A0AA39C3K1</accession>
<evidence type="ECO:0000313" key="2">
    <source>
        <dbReference type="EMBL" id="KAK0157238.1"/>
    </source>
</evidence>
<feature type="region of interest" description="Disordered" evidence="1">
    <location>
        <begin position="49"/>
        <end position="80"/>
    </location>
</feature>
<proteinExistence type="predicted"/>
<name>A0AA39C3K1_9HYME</name>
<organism evidence="2 3">
    <name type="scientific">Microctonus aethiopoides</name>
    <dbReference type="NCBI Taxonomy" id="144406"/>
    <lineage>
        <taxon>Eukaryota</taxon>
        <taxon>Metazoa</taxon>
        <taxon>Ecdysozoa</taxon>
        <taxon>Arthropoda</taxon>
        <taxon>Hexapoda</taxon>
        <taxon>Insecta</taxon>
        <taxon>Pterygota</taxon>
        <taxon>Neoptera</taxon>
        <taxon>Endopterygota</taxon>
        <taxon>Hymenoptera</taxon>
        <taxon>Apocrita</taxon>
        <taxon>Ichneumonoidea</taxon>
        <taxon>Braconidae</taxon>
        <taxon>Euphorinae</taxon>
        <taxon>Microctonus</taxon>
    </lineage>
</organism>
<dbReference type="EMBL" id="JAQQBS010001426">
    <property type="protein sequence ID" value="KAK0157238.1"/>
    <property type="molecule type" value="Genomic_DNA"/>
</dbReference>